<sequence length="46" mass="5294">MDNHSLIIPTKDIGIKDILSYKEVLVKILDHQVHKLRTKEVVSVKV</sequence>
<keyword evidence="2" id="KW-1185">Reference proteome</keyword>
<protein>
    <submittedName>
        <fullName evidence="1">Uncharacterized protein</fullName>
    </submittedName>
</protein>
<evidence type="ECO:0000313" key="2">
    <source>
        <dbReference type="Proteomes" id="UP001234989"/>
    </source>
</evidence>
<evidence type="ECO:0000313" key="1">
    <source>
        <dbReference type="EMBL" id="WMV29537.1"/>
    </source>
</evidence>
<accession>A0AAF0QVS3</accession>
<gene>
    <name evidence="1" type="ORF">MTR67_022922</name>
</gene>
<dbReference type="AlphaFoldDB" id="A0AAF0QVS3"/>
<proteinExistence type="predicted"/>
<reference evidence="1" key="1">
    <citation type="submission" date="2023-08" db="EMBL/GenBank/DDBJ databases">
        <title>A de novo genome assembly of Solanum verrucosum Schlechtendal, a Mexican diploid species geographically isolated from the other diploid A-genome species in potato relatives.</title>
        <authorList>
            <person name="Hosaka K."/>
        </authorList>
    </citation>
    <scope>NUCLEOTIDE SEQUENCE</scope>
    <source>
        <tissue evidence="1">Young leaves</tissue>
    </source>
</reference>
<name>A0AAF0QVS3_SOLVR</name>
<dbReference type="EMBL" id="CP133616">
    <property type="protein sequence ID" value="WMV29537.1"/>
    <property type="molecule type" value="Genomic_DNA"/>
</dbReference>
<dbReference type="Proteomes" id="UP001234989">
    <property type="component" value="Chromosome 5"/>
</dbReference>
<organism evidence="1 2">
    <name type="scientific">Solanum verrucosum</name>
    <dbReference type="NCBI Taxonomy" id="315347"/>
    <lineage>
        <taxon>Eukaryota</taxon>
        <taxon>Viridiplantae</taxon>
        <taxon>Streptophyta</taxon>
        <taxon>Embryophyta</taxon>
        <taxon>Tracheophyta</taxon>
        <taxon>Spermatophyta</taxon>
        <taxon>Magnoliopsida</taxon>
        <taxon>eudicotyledons</taxon>
        <taxon>Gunneridae</taxon>
        <taxon>Pentapetalae</taxon>
        <taxon>asterids</taxon>
        <taxon>lamiids</taxon>
        <taxon>Solanales</taxon>
        <taxon>Solanaceae</taxon>
        <taxon>Solanoideae</taxon>
        <taxon>Solaneae</taxon>
        <taxon>Solanum</taxon>
    </lineage>
</organism>